<protein>
    <recommendedName>
        <fullName evidence="2">HNH nuclease domain-containing protein</fullName>
    </recommendedName>
</protein>
<proteinExistence type="predicted"/>
<organism evidence="1">
    <name type="scientific">uncultured Aureispira sp</name>
    <dbReference type="NCBI Taxonomy" id="1331704"/>
    <lineage>
        <taxon>Bacteria</taxon>
        <taxon>Pseudomonadati</taxon>
        <taxon>Bacteroidota</taxon>
        <taxon>Saprospiria</taxon>
        <taxon>Saprospirales</taxon>
        <taxon>Saprospiraceae</taxon>
        <taxon>Aureispira</taxon>
        <taxon>environmental samples</taxon>
    </lineage>
</organism>
<evidence type="ECO:0000313" key="1">
    <source>
        <dbReference type="EMBL" id="CAA6829401.1"/>
    </source>
</evidence>
<dbReference type="AlphaFoldDB" id="A0A6S6UFX3"/>
<gene>
    <name evidence="1" type="ORF">HELGO_WM59938</name>
</gene>
<dbReference type="EMBL" id="CACVAQ010000488">
    <property type="protein sequence ID" value="CAA6829401.1"/>
    <property type="molecule type" value="Genomic_DNA"/>
</dbReference>
<sequence length="188" mass="21915">MRYLTKKSDSTILAEELSYDTQSQRLRIKALLLNEQLGFCAYSERYIQNTDAVDIEHFDGRIKATSDDSYFNWYAVLRWMNSHKPKKLDERFLPLPAPSASNLQERIRYEGGIFVCNKDDIEAGNLIKYLGFNNPKLVADREKHVARIIYLKTQMEEGFEDYLATHKEELSFITALEVELDLNLSHLL</sequence>
<accession>A0A6S6UFX3</accession>
<name>A0A6S6UFX3_9BACT</name>
<reference evidence="1" key="1">
    <citation type="submission" date="2020-01" db="EMBL/GenBank/DDBJ databases">
        <authorList>
            <person name="Meier V. D."/>
            <person name="Meier V D."/>
        </authorList>
    </citation>
    <scope>NUCLEOTIDE SEQUENCE</scope>
    <source>
        <strain evidence="1">HLG_WM_MAG_10</strain>
    </source>
</reference>
<evidence type="ECO:0008006" key="2">
    <source>
        <dbReference type="Google" id="ProtNLM"/>
    </source>
</evidence>